<reference evidence="3 4" key="1">
    <citation type="submission" date="2019-07" db="EMBL/GenBank/DDBJ databases">
        <title>Whole genome shotgun sequence of Novosphingobium sediminis NBRC 106119.</title>
        <authorList>
            <person name="Hosoyama A."/>
            <person name="Uohara A."/>
            <person name="Ohji S."/>
            <person name="Ichikawa N."/>
        </authorList>
    </citation>
    <scope>NUCLEOTIDE SEQUENCE [LARGE SCALE GENOMIC DNA]</scope>
    <source>
        <strain evidence="3 4">NBRC 106119</strain>
    </source>
</reference>
<dbReference type="OrthoDB" id="9807795at2"/>
<dbReference type="PANTHER" id="PTHR43685:SF11">
    <property type="entry name" value="GLYCOSYLTRANSFERASE TAGX-RELATED"/>
    <property type="match status" value="1"/>
</dbReference>
<evidence type="ECO:0000259" key="2">
    <source>
        <dbReference type="Pfam" id="PF00535"/>
    </source>
</evidence>
<dbReference type="EMBL" id="BJYR01000008">
    <property type="protein sequence ID" value="GEN99404.1"/>
    <property type="molecule type" value="Genomic_DNA"/>
</dbReference>
<feature type="compositionally biased region" description="Low complexity" evidence="1">
    <location>
        <begin position="229"/>
        <end position="240"/>
    </location>
</feature>
<dbReference type="Proteomes" id="UP000321464">
    <property type="component" value="Unassembled WGS sequence"/>
</dbReference>
<proteinExistence type="predicted"/>
<dbReference type="RefSeq" id="WP_147158764.1">
    <property type="nucleotide sequence ID" value="NZ_BJYR01000008.1"/>
</dbReference>
<evidence type="ECO:0000313" key="4">
    <source>
        <dbReference type="Proteomes" id="UP000321464"/>
    </source>
</evidence>
<dbReference type="InterPro" id="IPR029044">
    <property type="entry name" value="Nucleotide-diphossugar_trans"/>
</dbReference>
<name>A0A512AI80_9SPHN</name>
<feature type="domain" description="Glycosyltransferase 2-like" evidence="2">
    <location>
        <begin position="8"/>
        <end position="125"/>
    </location>
</feature>
<keyword evidence="3" id="KW-0808">Transferase</keyword>
<evidence type="ECO:0000313" key="3">
    <source>
        <dbReference type="EMBL" id="GEN99404.1"/>
    </source>
</evidence>
<keyword evidence="4" id="KW-1185">Reference proteome</keyword>
<gene>
    <name evidence="3" type="ORF">NSE01_12370</name>
</gene>
<sequence length="251" mass="27883">MTTQPLVSIIIPALNAERFIAEAIESILAQGVEPIEIVVIDDGSTDRTAAIANRYGSPVRCISQPNRGLPGARNSGLAAASGDLIGFCDADDVFMPGCLQLQLEKLGANPEKDMVVGRYVNETMVSSSGDEISFTPLEVTDDYIMSMSVSLVRRHVFDKVGRFDEAMRYCDDWDWFMRAREAQVPILFHPNQIMWRRLHDGNMTRDQEASRRYTALMLKRSLDRRRRGGSAAQSLASLASQDERSGPQEPA</sequence>
<dbReference type="SUPFAM" id="SSF53448">
    <property type="entry name" value="Nucleotide-diphospho-sugar transferases"/>
    <property type="match status" value="1"/>
</dbReference>
<dbReference type="GO" id="GO:0016740">
    <property type="term" value="F:transferase activity"/>
    <property type="evidence" value="ECO:0007669"/>
    <property type="project" value="UniProtKB-KW"/>
</dbReference>
<accession>A0A512AI80</accession>
<comment type="caution">
    <text evidence="3">The sequence shown here is derived from an EMBL/GenBank/DDBJ whole genome shotgun (WGS) entry which is preliminary data.</text>
</comment>
<organism evidence="3 4">
    <name type="scientific">Novosphingobium sediminis</name>
    <dbReference type="NCBI Taxonomy" id="707214"/>
    <lineage>
        <taxon>Bacteria</taxon>
        <taxon>Pseudomonadati</taxon>
        <taxon>Pseudomonadota</taxon>
        <taxon>Alphaproteobacteria</taxon>
        <taxon>Sphingomonadales</taxon>
        <taxon>Sphingomonadaceae</taxon>
        <taxon>Novosphingobium</taxon>
    </lineage>
</organism>
<protein>
    <submittedName>
        <fullName evidence="3">Glycosyl transferase family A</fullName>
    </submittedName>
</protein>
<dbReference type="PANTHER" id="PTHR43685">
    <property type="entry name" value="GLYCOSYLTRANSFERASE"/>
    <property type="match status" value="1"/>
</dbReference>
<feature type="region of interest" description="Disordered" evidence="1">
    <location>
        <begin position="224"/>
        <end position="251"/>
    </location>
</feature>
<dbReference type="InterPro" id="IPR050834">
    <property type="entry name" value="Glycosyltransf_2"/>
</dbReference>
<evidence type="ECO:0000256" key="1">
    <source>
        <dbReference type="SAM" id="MobiDB-lite"/>
    </source>
</evidence>
<dbReference type="AlphaFoldDB" id="A0A512AI80"/>
<dbReference type="Pfam" id="PF00535">
    <property type="entry name" value="Glycos_transf_2"/>
    <property type="match status" value="1"/>
</dbReference>
<feature type="compositionally biased region" description="Basic and acidic residues" evidence="1">
    <location>
        <begin position="241"/>
        <end position="251"/>
    </location>
</feature>
<dbReference type="Gene3D" id="3.90.550.10">
    <property type="entry name" value="Spore Coat Polysaccharide Biosynthesis Protein SpsA, Chain A"/>
    <property type="match status" value="1"/>
</dbReference>
<dbReference type="InterPro" id="IPR001173">
    <property type="entry name" value="Glyco_trans_2-like"/>
</dbReference>